<evidence type="ECO:0000256" key="1">
    <source>
        <dbReference type="SAM" id="Phobius"/>
    </source>
</evidence>
<dbReference type="Proteomes" id="UP000076038">
    <property type="component" value="Chromosome"/>
</dbReference>
<dbReference type="KEGG" id="rhs:A3Q41_00438"/>
<sequence length="345" mass="35991">MAVFQDPSGRAPSLANLTLRGIGVLVVVTVAGYLLAGNATGKYEDNTTVTITTDAVGDGLKGGSEVKYRGFTVGKVSSVSGRDQSVNVKIELTGVNDDIRLRQGMAVNYTSASALGPTALEIVDPGRGVLIRDGGSVYVSKLQSEHTSVSTLIRKLSKLVDALDQPAFNSVVKFVVDDSQTFADAGQLMFQIAQLTRDVQQRPVGQDLAIAADLSQGVADFMTPFVPGILINVDVADFFATDEAINQATGNLNSTGEVLFGGLGGLLSENYPALSSVLDVGLDLARPVARSASGLAQTIYTIPQILDSIDNATPQVGERVQLQVALVVQTSPALQSALAAGGPRR</sequence>
<dbReference type="EMBL" id="CP015220">
    <property type="protein sequence ID" value="AMY21762.1"/>
    <property type="molecule type" value="Genomic_DNA"/>
</dbReference>
<feature type="transmembrane region" description="Helical" evidence="1">
    <location>
        <begin position="17"/>
        <end position="36"/>
    </location>
</feature>
<evidence type="ECO:0000313" key="4">
    <source>
        <dbReference type="Proteomes" id="UP000076038"/>
    </source>
</evidence>
<accession>A0A143QGZ3</accession>
<gene>
    <name evidence="3" type="ORF">A3Q41_00438</name>
</gene>
<proteinExistence type="predicted"/>
<dbReference type="AlphaFoldDB" id="A0A143QGZ3"/>
<dbReference type="PATRIC" id="fig|1653479.3.peg.445"/>
<dbReference type="RefSeq" id="WP_048316169.1">
    <property type="nucleotide sequence ID" value="NZ_CP015220.1"/>
</dbReference>
<name>A0A143QGZ3_RHOFA</name>
<keyword evidence="1" id="KW-0812">Transmembrane</keyword>
<dbReference type="Pfam" id="PF02470">
    <property type="entry name" value="MlaD"/>
    <property type="match status" value="1"/>
</dbReference>
<dbReference type="PANTHER" id="PTHR33371">
    <property type="entry name" value="INTERMEMBRANE PHOSPHOLIPID TRANSPORT SYSTEM BINDING PROTEIN MLAD-RELATED"/>
    <property type="match status" value="1"/>
</dbReference>
<reference evidence="4" key="2">
    <citation type="submission" date="2016-04" db="EMBL/GenBank/DDBJ databases">
        <title>Complete Genome and Plasmid Sequences for Rhodococcus fascians D188 and Draft Sequences for Rhodococcus spp. Isolates PBTS 1 and PBTS 2.</title>
        <authorList>
            <person name="Stamer R."/>
            <person name="Vereecke D."/>
            <person name="Zhang Y."/>
            <person name="Schilkey F."/>
            <person name="Devitt N."/>
            <person name="Randall J."/>
        </authorList>
    </citation>
    <scope>NUCLEOTIDE SEQUENCE [LARGE SCALE GENOMIC DNA]</scope>
    <source>
        <strain evidence="4">PBTS2</strain>
    </source>
</reference>
<keyword evidence="1" id="KW-1133">Transmembrane helix</keyword>
<dbReference type="InterPro" id="IPR052336">
    <property type="entry name" value="MlaD_Phospholipid_Transporter"/>
</dbReference>
<dbReference type="InterPro" id="IPR003399">
    <property type="entry name" value="Mce/MlaD"/>
</dbReference>
<keyword evidence="4" id="KW-1185">Reference proteome</keyword>
<organism evidence="3 4">
    <name type="scientific">Rhodococcoides fascians</name>
    <name type="common">Rhodococcus fascians</name>
    <dbReference type="NCBI Taxonomy" id="1828"/>
    <lineage>
        <taxon>Bacteria</taxon>
        <taxon>Bacillati</taxon>
        <taxon>Actinomycetota</taxon>
        <taxon>Actinomycetes</taxon>
        <taxon>Mycobacteriales</taxon>
        <taxon>Nocardiaceae</taxon>
        <taxon>Rhodococcoides</taxon>
    </lineage>
</organism>
<dbReference type="PANTHER" id="PTHR33371:SF16">
    <property type="entry name" value="MCE-FAMILY PROTEIN MCE3F"/>
    <property type="match status" value="1"/>
</dbReference>
<keyword evidence="1" id="KW-0472">Membrane</keyword>
<dbReference type="OrthoDB" id="4367345at2"/>
<protein>
    <recommendedName>
        <fullName evidence="2">Mce/MlaD domain-containing protein</fullName>
    </recommendedName>
</protein>
<evidence type="ECO:0000259" key="2">
    <source>
        <dbReference type="Pfam" id="PF02470"/>
    </source>
</evidence>
<evidence type="ECO:0000313" key="3">
    <source>
        <dbReference type="EMBL" id="AMY21762.1"/>
    </source>
</evidence>
<feature type="domain" description="Mce/MlaD" evidence="2">
    <location>
        <begin position="46"/>
        <end position="123"/>
    </location>
</feature>
<reference evidence="3 4" key="1">
    <citation type="journal article" date="2016" name="Genome Announc.">
        <title>Complete Genome and Plasmid Sequences for Rhodococcus fascians D188 and Draft Sequences for Rhodococcus Isolates PBTS 1 and PBTS 2.</title>
        <authorList>
            <person name="Stamler R.A."/>
            <person name="Vereecke D."/>
            <person name="Zhang Y."/>
            <person name="Schilkey F."/>
            <person name="Devitt N."/>
            <person name="Randall J.J."/>
        </authorList>
    </citation>
    <scope>NUCLEOTIDE SEQUENCE [LARGE SCALE GENOMIC DNA]</scope>
    <source>
        <strain evidence="3 4">PBTS2</strain>
    </source>
</reference>
<dbReference type="GO" id="GO:0005576">
    <property type="term" value="C:extracellular region"/>
    <property type="evidence" value="ECO:0007669"/>
    <property type="project" value="TreeGrafter"/>
</dbReference>